<sequence>MFWFFFLSHRRGTQVLFLVIHTHLRKSSAMILQHQWKLGEDRLQASSSLGQKKLWLMAFLFGLSIVTHACFIVLPAAPIAPFVTTVWSDLIIIALGWVNVLDCATTVSSSCLFPHQLFFASTCFPCQRCTLRF</sequence>
<keyword evidence="2" id="KW-0012">Acyltransferase</keyword>
<protein>
    <submittedName>
        <fullName evidence="2">Protein S-acyltransferase 8</fullName>
    </submittedName>
</protein>
<keyword evidence="2" id="KW-0808">Transferase</keyword>
<reference evidence="2" key="1">
    <citation type="submission" date="2018-02" db="EMBL/GenBank/DDBJ databases">
        <title>Rhizophora mucronata_Transcriptome.</title>
        <authorList>
            <person name="Meera S.P."/>
            <person name="Sreeshan A."/>
            <person name="Augustine A."/>
        </authorList>
    </citation>
    <scope>NUCLEOTIDE SEQUENCE</scope>
    <source>
        <tissue evidence="2">Leaf</tissue>
    </source>
</reference>
<evidence type="ECO:0000313" key="2">
    <source>
        <dbReference type="EMBL" id="MBW93165.1"/>
    </source>
</evidence>
<keyword evidence="1" id="KW-1133">Transmembrane helix</keyword>
<proteinExistence type="predicted"/>
<name>A0A2P2JI74_RHIMU</name>
<keyword evidence="1" id="KW-0812">Transmembrane</keyword>
<organism evidence="2">
    <name type="scientific">Rhizophora mucronata</name>
    <name type="common">Asiatic mangrove</name>
    <dbReference type="NCBI Taxonomy" id="61149"/>
    <lineage>
        <taxon>Eukaryota</taxon>
        <taxon>Viridiplantae</taxon>
        <taxon>Streptophyta</taxon>
        <taxon>Embryophyta</taxon>
        <taxon>Tracheophyta</taxon>
        <taxon>Spermatophyta</taxon>
        <taxon>Magnoliopsida</taxon>
        <taxon>eudicotyledons</taxon>
        <taxon>Gunneridae</taxon>
        <taxon>Pentapetalae</taxon>
        <taxon>rosids</taxon>
        <taxon>fabids</taxon>
        <taxon>Malpighiales</taxon>
        <taxon>Rhizophoraceae</taxon>
        <taxon>Rhizophora</taxon>
    </lineage>
</organism>
<keyword evidence="1" id="KW-0472">Membrane</keyword>
<dbReference type="EMBL" id="GGEC01012682">
    <property type="protein sequence ID" value="MBW93165.1"/>
    <property type="molecule type" value="Transcribed_RNA"/>
</dbReference>
<feature type="transmembrane region" description="Helical" evidence="1">
    <location>
        <begin position="54"/>
        <end position="74"/>
    </location>
</feature>
<dbReference type="GO" id="GO:0016746">
    <property type="term" value="F:acyltransferase activity"/>
    <property type="evidence" value="ECO:0007669"/>
    <property type="project" value="UniProtKB-KW"/>
</dbReference>
<accession>A0A2P2JI74</accession>
<evidence type="ECO:0000256" key="1">
    <source>
        <dbReference type="SAM" id="Phobius"/>
    </source>
</evidence>
<dbReference type="AlphaFoldDB" id="A0A2P2JI74"/>